<keyword evidence="1" id="KW-1133">Transmembrane helix</keyword>
<reference evidence="2 3" key="1">
    <citation type="submission" date="2024-07" db="EMBL/GenBank/DDBJ databases">
        <title>Draft sequence of the Neodothiora populina.</title>
        <authorList>
            <person name="Drown D.D."/>
            <person name="Schuette U.S."/>
            <person name="Buechlein A.B."/>
            <person name="Rusch D.R."/>
            <person name="Winton L.W."/>
            <person name="Adams G.A."/>
        </authorList>
    </citation>
    <scope>NUCLEOTIDE SEQUENCE [LARGE SCALE GENOMIC DNA]</scope>
    <source>
        <strain evidence="2 3">CPC 39397</strain>
    </source>
</reference>
<dbReference type="GeneID" id="95974587"/>
<keyword evidence="1" id="KW-0812">Transmembrane</keyword>
<keyword evidence="3" id="KW-1185">Reference proteome</keyword>
<sequence>MRATPKTSSLTSKSTGFEAAFVLWTIFASAQQYRQGRTTVAAFLQPLWFYRVKKHDRTALTDVLLLIGLHTLCNGLPTLQDLWNFLLPPWVLEQRIVELQIFGMISVMVLLAGAIVYRGEDRREIKTKSSTYVLAPVSFLSVAICLWLNNVRSTHDLLRLAVPLWVIEERHMELRTLFMVLLMVLCAGIIVWRGDEKPHIRFAGADCPFPEKYPLPPALIPGRTAHTRLFPQKHSFQYSYLSVGIPVGWTGCAGSVLSCDVEHMPSSKRRRGWFDVSADDFLTRGSHVCLEHKLSHYLHKQGVSDDDWSFAYLVTAPRFLGYSFNPVSFWYIYDSESNLTMMILEVNNTFDERRMYLLKAPPVPSKFDEYFPVTGLNFTSAWQKDFHVSPFNDREGTYSLTATDPIATFRSKNGKPIIDNQIILKTPEGATKLVARVFSSDLKDANTITNSDLALFLARWFWVGFVTFPRILLQAFKLHFRKHQPVWFRPEVLPSSISRAATPEETIIEACFRACIQDLVSNHKDRPLRVGYEPPEGMGHHHSFVGQGRTTVDEADEPDAVVRVLAPSFYSRFVHYPSIREAFDREGLATDEKNRTIIIEKATALHDLLSSSSSPVAPSEVAKNSPRISLTERIRWELLATLRCPPPAVSYATTSTTSSDTSSIQDTRALPSRTPLDLFVQEHCHEEKGHYVQAVIRLFLAERFLGGFTPLLGLVDLIIRLAIMVLLGAFVSGNWGSAFSALNLWAEVKGL</sequence>
<feature type="transmembrane region" description="Helical" evidence="1">
    <location>
        <begin position="174"/>
        <end position="192"/>
    </location>
</feature>
<comment type="caution">
    <text evidence="2">The sequence shown here is derived from an EMBL/GenBank/DDBJ whole genome shotgun (WGS) entry which is preliminary data.</text>
</comment>
<name>A0ABR3PM28_9PEZI</name>
<feature type="transmembrane region" description="Helical" evidence="1">
    <location>
        <begin position="129"/>
        <end position="149"/>
    </location>
</feature>
<dbReference type="Proteomes" id="UP001562354">
    <property type="component" value="Unassembled WGS sequence"/>
</dbReference>
<protein>
    <recommendedName>
        <fullName evidence="4">DUF1365-domain-containing protein</fullName>
    </recommendedName>
</protein>
<feature type="transmembrane region" description="Helical" evidence="1">
    <location>
        <begin position="453"/>
        <end position="473"/>
    </location>
</feature>
<evidence type="ECO:0000313" key="2">
    <source>
        <dbReference type="EMBL" id="KAL1310609.1"/>
    </source>
</evidence>
<evidence type="ECO:0000256" key="1">
    <source>
        <dbReference type="SAM" id="Phobius"/>
    </source>
</evidence>
<feature type="transmembrane region" description="Helical" evidence="1">
    <location>
        <begin position="99"/>
        <end position="117"/>
    </location>
</feature>
<accession>A0ABR3PM28</accession>
<keyword evidence="1" id="KW-0472">Membrane</keyword>
<evidence type="ECO:0000313" key="3">
    <source>
        <dbReference type="Proteomes" id="UP001562354"/>
    </source>
</evidence>
<dbReference type="RefSeq" id="XP_069203458.1">
    <property type="nucleotide sequence ID" value="XM_069347614.1"/>
</dbReference>
<organism evidence="2 3">
    <name type="scientific">Neodothiora populina</name>
    <dbReference type="NCBI Taxonomy" id="2781224"/>
    <lineage>
        <taxon>Eukaryota</taxon>
        <taxon>Fungi</taxon>
        <taxon>Dikarya</taxon>
        <taxon>Ascomycota</taxon>
        <taxon>Pezizomycotina</taxon>
        <taxon>Dothideomycetes</taxon>
        <taxon>Dothideomycetidae</taxon>
        <taxon>Dothideales</taxon>
        <taxon>Dothioraceae</taxon>
        <taxon>Neodothiora</taxon>
    </lineage>
</organism>
<proteinExistence type="predicted"/>
<gene>
    <name evidence="2" type="ORF">AAFC00_000884</name>
</gene>
<dbReference type="InterPro" id="IPR010775">
    <property type="entry name" value="DUF1365"/>
</dbReference>
<dbReference type="EMBL" id="JBFMKM010000003">
    <property type="protein sequence ID" value="KAL1310609.1"/>
    <property type="molecule type" value="Genomic_DNA"/>
</dbReference>
<dbReference type="PANTHER" id="PTHR33973">
    <property type="entry name" value="OS07G0153300 PROTEIN"/>
    <property type="match status" value="1"/>
</dbReference>
<feature type="transmembrane region" description="Helical" evidence="1">
    <location>
        <begin position="59"/>
        <end position="79"/>
    </location>
</feature>
<evidence type="ECO:0008006" key="4">
    <source>
        <dbReference type="Google" id="ProtNLM"/>
    </source>
</evidence>
<dbReference type="PANTHER" id="PTHR33973:SF4">
    <property type="entry name" value="OS07G0153300 PROTEIN"/>
    <property type="match status" value="1"/>
</dbReference>
<feature type="transmembrane region" description="Helical" evidence="1">
    <location>
        <begin position="711"/>
        <end position="731"/>
    </location>
</feature>
<dbReference type="Pfam" id="PF07103">
    <property type="entry name" value="DUF1365"/>
    <property type="match status" value="1"/>
</dbReference>